<evidence type="ECO:0000313" key="8">
    <source>
        <dbReference type="Proteomes" id="UP000238479"/>
    </source>
</evidence>
<dbReference type="SUPFAM" id="SSF103473">
    <property type="entry name" value="MFS general substrate transporter"/>
    <property type="match status" value="1"/>
</dbReference>
<protein>
    <submittedName>
        <fullName evidence="7">Putative Ion channel regulatory protein, UNC-93</fullName>
    </submittedName>
</protein>
<comment type="caution">
    <text evidence="7">The sequence shown here is derived from an EMBL/GenBank/DDBJ whole genome shotgun (WGS) entry which is preliminary data.</text>
</comment>
<evidence type="ECO:0000256" key="6">
    <source>
        <dbReference type="SAM" id="Phobius"/>
    </source>
</evidence>
<feature type="transmembrane region" description="Helical" evidence="6">
    <location>
        <begin position="33"/>
        <end position="50"/>
    </location>
</feature>
<keyword evidence="8" id="KW-1185">Reference proteome</keyword>
<feature type="transmembrane region" description="Helical" evidence="6">
    <location>
        <begin position="345"/>
        <end position="373"/>
    </location>
</feature>
<dbReference type="EMBL" id="PDCK01000041">
    <property type="protein sequence ID" value="PRQ43316.1"/>
    <property type="molecule type" value="Genomic_DNA"/>
</dbReference>
<feature type="transmembrane region" description="Helical" evidence="6">
    <location>
        <begin position="409"/>
        <end position="428"/>
    </location>
</feature>
<sequence length="439" mass="47831">MESLDSHNDIEKPLLPSDDSLVLTQKSTHARDVHILSFSFLLIFLAFGAAQNLESSVNTDKGLGTTSLGIVYLSFALFSLVASPVVRALGSKTALMLGTTGYWLFIAVHLIKHTWYIMYPISLYLGFASSIIWVEQGTYLTSAARSHARDNNLHEGTTIGNFNGEFWGMFACRQFVGNLLSLAILRDGSEGTPGQTKFLYAVFLCSMTLGIILMCFLNNRDYVEKDYQDSSRNFYASLTSFLKAVITPLFDVRMLLIIPLMAYTGLQQAFVWAEFTKYVVTPTLGMSGVGGAMAVYGFFDAICSLVAGRLTSGLKSISLIVSGGALLQAIVFVWLLLNFSRSSGVISIVIMAALLGIGDGAFNTQISALLGIFFKRDTEGAFAQLKVWQSGAVAVIFFVSPYISLEAMLVVMLTGVCIAYGTFVYLFLQGEEAVSSSRL</sequence>
<name>A0A2P6RA64_ROSCH</name>
<keyword evidence="4 6" id="KW-1133">Transmembrane helix</keyword>
<dbReference type="OrthoDB" id="78663at2759"/>
<accession>A0A2P6RA64</accession>
<dbReference type="Proteomes" id="UP000238479">
    <property type="component" value="Chromosome 3"/>
</dbReference>
<feature type="transmembrane region" description="Helical" evidence="6">
    <location>
        <begin position="198"/>
        <end position="219"/>
    </location>
</feature>
<organism evidence="7 8">
    <name type="scientific">Rosa chinensis</name>
    <name type="common">China rose</name>
    <dbReference type="NCBI Taxonomy" id="74649"/>
    <lineage>
        <taxon>Eukaryota</taxon>
        <taxon>Viridiplantae</taxon>
        <taxon>Streptophyta</taxon>
        <taxon>Embryophyta</taxon>
        <taxon>Tracheophyta</taxon>
        <taxon>Spermatophyta</taxon>
        <taxon>Magnoliopsida</taxon>
        <taxon>eudicotyledons</taxon>
        <taxon>Gunneridae</taxon>
        <taxon>Pentapetalae</taxon>
        <taxon>rosids</taxon>
        <taxon>fabids</taxon>
        <taxon>Rosales</taxon>
        <taxon>Rosaceae</taxon>
        <taxon>Rosoideae</taxon>
        <taxon>Rosoideae incertae sedis</taxon>
        <taxon>Rosa</taxon>
    </lineage>
</organism>
<evidence type="ECO:0000256" key="2">
    <source>
        <dbReference type="ARBA" id="ARBA00009172"/>
    </source>
</evidence>
<dbReference type="Gramene" id="PRQ43316">
    <property type="protein sequence ID" value="PRQ43316"/>
    <property type="gene ID" value="RchiOBHm_Chr3g0467181"/>
</dbReference>
<dbReference type="AlphaFoldDB" id="A0A2P6RA64"/>
<dbReference type="GO" id="GO:0055075">
    <property type="term" value="P:potassium ion homeostasis"/>
    <property type="evidence" value="ECO:0007669"/>
    <property type="project" value="InterPro"/>
</dbReference>
<dbReference type="STRING" id="74649.A0A2P6RA64"/>
<reference evidence="7 8" key="1">
    <citation type="journal article" date="2018" name="Nat. Genet.">
        <title>The Rosa genome provides new insights in the design of modern roses.</title>
        <authorList>
            <person name="Bendahmane M."/>
        </authorList>
    </citation>
    <scope>NUCLEOTIDE SEQUENCE [LARGE SCALE GENOMIC DNA]</scope>
    <source>
        <strain evidence="8">cv. Old Blush</strain>
    </source>
</reference>
<dbReference type="InterPro" id="IPR044771">
    <property type="entry name" value="UN933_plant"/>
</dbReference>
<dbReference type="PANTHER" id="PTHR19444">
    <property type="entry name" value="UNC-93 RELATED"/>
    <property type="match status" value="1"/>
</dbReference>
<keyword evidence="3 6" id="KW-0812">Transmembrane</keyword>
<comment type="similarity">
    <text evidence="2">Belongs to the unc-93 family.</text>
</comment>
<dbReference type="InterPro" id="IPR051951">
    <property type="entry name" value="UNC-93_regulatory"/>
</dbReference>
<dbReference type="InterPro" id="IPR010291">
    <property type="entry name" value="Ion_channel_UNC-93"/>
</dbReference>
<dbReference type="Pfam" id="PF05978">
    <property type="entry name" value="UNC-93"/>
    <property type="match status" value="1"/>
</dbReference>
<keyword evidence="5 6" id="KW-0472">Membrane</keyword>
<dbReference type="InterPro" id="IPR036259">
    <property type="entry name" value="MFS_trans_sf"/>
</dbReference>
<dbReference type="OMA" id="QFQDKTH"/>
<proteinExistence type="inferred from homology"/>
<evidence type="ECO:0000256" key="1">
    <source>
        <dbReference type="ARBA" id="ARBA00004141"/>
    </source>
</evidence>
<evidence type="ECO:0000256" key="5">
    <source>
        <dbReference type="ARBA" id="ARBA00023136"/>
    </source>
</evidence>
<evidence type="ECO:0000256" key="3">
    <source>
        <dbReference type="ARBA" id="ARBA00022692"/>
    </source>
</evidence>
<dbReference type="CDD" id="cd17338">
    <property type="entry name" value="MFS_unc93_like"/>
    <property type="match status" value="1"/>
</dbReference>
<comment type="subcellular location">
    <subcellularLocation>
        <location evidence="1">Membrane</location>
        <topology evidence="1">Multi-pass membrane protein</topology>
    </subcellularLocation>
</comment>
<gene>
    <name evidence="7" type="ORF">RchiOBHm_Chr3g0467181</name>
</gene>
<feature type="transmembrane region" description="Helical" evidence="6">
    <location>
        <begin position="117"/>
        <end position="134"/>
    </location>
</feature>
<dbReference type="Gene3D" id="1.20.1250.20">
    <property type="entry name" value="MFS general substrate transporter like domains"/>
    <property type="match status" value="1"/>
</dbReference>
<feature type="transmembrane region" description="Helical" evidence="6">
    <location>
        <begin position="319"/>
        <end position="339"/>
    </location>
</feature>
<feature type="transmembrane region" description="Helical" evidence="6">
    <location>
        <begin position="240"/>
        <end position="264"/>
    </location>
</feature>
<feature type="transmembrane region" description="Helical" evidence="6">
    <location>
        <begin position="94"/>
        <end position="111"/>
    </location>
</feature>
<evidence type="ECO:0000313" key="7">
    <source>
        <dbReference type="EMBL" id="PRQ43316.1"/>
    </source>
</evidence>
<dbReference type="GO" id="GO:0016020">
    <property type="term" value="C:membrane"/>
    <property type="evidence" value="ECO:0007669"/>
    <property type="project" value="UniProtKB-SubCell"/>
</dbReference>
<evidence type="ECO:0000256" key="4">
    <source>
        <dbReference type="ARBA" id="ARBA00022989"/>
    </source>
</evidence>
<feature type="transmembrane region" description="Helical" evidence="6">
    <location>
        <begin position="284"/>
        <end position="307"/>
    </location>
</feature>
<feature type="transmembrane region" description="Helical" evidence="6">
    <location>
        <begin position="62"/>
        <end position="82"/>
    </location>
</feature>
<dbReference type="PANTHER" id="PTHR19444:SF13">
    <property type="entry name" value="PROTEIN UNC-93 HOMOLOG A"/>
    <property type="match status" value="1"/>
</dbReference>